<dbReference type="GO" id="GO:0005507">
    <property type="term" value="F:copper ion binding"/>
    <property type="evidence" value="ECO:0007669"/>
    <property type="project" value="InterPro"/>
</dbReference>
<protein>
    <recommendedName>
        <fullName evidence="4">Superoxide dismutase copper/zinc binding domain-containing protein</fullName>
    </recommendedName>
</protein>
<feature type="compositionally biased region" description="Low complexity" evidence="2">
    <location>
        <begin position="184"/>
        <end position="240"/>
    </location>
</feature>
<dbReference type="SUPFAM" id="SSF49329">
    <property type="entry name" value="Cu,Zn superoxide dismutase-like"/>
    <property type="match status" value="1"/>
</dbReference>
<dbReference type="AlphaFoldDB" id="A0AAD1H8H2"/>
<comment type="similarity">
    <text evidence="1">Belongs to the Cu-Zn superoxide dismutase family.</text>
</comment>
<evidence type="ECO:0000313" key="5">
    <source>
        <dbReference type="EMBL" id="BBW99227.1"/>
    </source>
</evidence>
<dbReference type="InterPro" id="IPR036423">
    <property type="entry name" value="SOD-like_Cu/Zn_dom_sf"/>
</dbReference>
<feature type="region of interest" description="Disordered" evidence="2">
    <location>
        <begin position="184"/>
        <end position="260"/>
    </location>
</feature>
<evidence type="ECO:0000256" key="1">
    <source>
        <dbReference type="ARBA" id="ARBA00010457"/>
    </source>
</evidence>
<dbReference type="Proteomes" id="UP000466681">
    <property type="component" value="Chromosome"/>
</dbReference>
<sequence length="260" mass="25762">MIKHVTAAIALFAAPVTVLSGCANQPADDSSTPTTSELTTSAETLTTQLKTADGEPVADVTIDFSSGYATVTVETVGTGILSPGLHGLHVHAVGTCEGDFTSAGDHFQAPGHTGEPASGDLPSLLVRSDGAGKLVATSDSFTEDQLKGPDGSAIVLHQGTGMGAEDAASEQRVACGVLSPASTATTSVSTSTSTVTTTAAPAVPPETTTVPPATVTETTSPAETATTSVVPSTSTSTVTVIQPPEIPEITVPPLPGPDGS</sequence>
<proteinExistence type="inferred from homology"/>
<keyword evidence="3" id="KW-0732">Signal</keyword>
<dbReference type="EMBL" id="AP022560">
    <property type="protein sequence ID" value="BBW99227.1"/>
    <property type="molecule type" value="Genomic_DNA"/>
</dbReference>
<reference evidence="5 6" key="1">
    <citation type="journal article" date="2019" name="Emerg. Microbes Infect.">
        <title>Comprehensive subspecies identification of 175 nontuberculous mycobacteria species based on 7547 genomic profiles.</title>
        <authorList>
            <person name="Matsumoto Y."/>
            <person name="Kinjo T."/>
            <person name="Motooka D."/>
            <person name="Nabeya D."/>
            <person name="Jung N."/>
            <person name="Uechi K."/>
            <person name="Horii T."/>
            <person name="Iida T."/>
            <person name="Fujita J."/>
            <person name="Nakamura S."/>
        </authorList>
    </citation>
    <scope>NUCLEOTIDE SEQUENCE [LARGE SCALE GENOMIC DNA]</scope>
    <source>
        <strain evidence="5 6">JCM 6375</strain>
    </source>
</reference>
<organism evidence="5 6">
    <name type="scientific">Mycolicibacterium moriokaense</name>
    <dbReference type="NCBI Taxonomy" id="39691"/>
    <lineage>
        <taxon>Bacteria</taxon>
        <taxon>Bacillati</taxon>
        <taxon>Actinomycetota</taxon>
        <taxon>Actinomycetes</taxon>
        <taxon>Mycobacteriales</taxon>
        <taxon>Mycobacteriaceae</taxon>
        <taxon>Mycolicibacterium</taxon>
    </lineage>
</organism>
<feature type="chain" id="PRO_5041972535" description="Superoxide dismutase copper/zinc binding domain-containing protein" evidence="3">
    <location>
        <begin position="21"/>
        <end position="260"/>
    </location>
</feature>
<evidence type="ECO:0000313" key="6">
    <source>
        <dbReference type="Proteomes" id="UP000466681"/>
    </source>
</evidence>
<dbReference type="KEGG" id="mmor:MMOR_01640"/>
<dbReference type="PANTHER" id="PTHR10003">
    <property type="entry name" value="SUPEROXIDE DISMUTASE CU-ZN -RELATED"/>
    <property type="match status" value="1"/>
</dbReference>
<feature type="compositionally biased region" description="Pro residues" evidence="2">
    <location>
        <begin position="244"/>
        <end position="260"/>
    </location>
</feature>
<dbReference type="Gene3D" id="2.60.40.200">
    <property type="entry name" value="Superoxide dismutase, copper/zinc binding domain"/>
    <property type="match status" value="1"/>
</dbReference>
<keyword evidence="6" id="KW-1185">Reference proteome</keyword>
<evidence type="ECO:0000259" key="4">
    <source>
        <dbReference type="Pfam" id="PF00080"/>
    </source>
</evidence>
<dbReference type="RefSeq" id="WP_165761879.1">
    <property type="nucleotide sequence ID" value="NZ_AP022560.1"/>
</dbReference>
<name>A0AAD1H8H2_9MYCO</name>
<dbReference type="Pfam" id="PF00080">
    <property type="entry name" value="Sod_Cu"/>
    <property type="match status" value="1"/>
</dbReference>
<dbReference type="PROSITE" id="PS51257">
    <property type="entry name" value="PROKAR_LIPOPROTEIN"/>
    <property type="match status" value="1"/>
</dbReference>
<evidence type="ECO:0000256" key="3">
    <source>
        <dbReference type="SAM" id="SignalP"/>
    </source>
</evidence>
<gene>
    <name evidence="5" type="ORF">MMOR_01640</name>
</gene>
<accession>A0AAD1H8H2</accession>
<evidence type="ECO:0000256" key="2">
    <source>
        <dbReference type="SAM" id="MobiDB-lite"/>
    </source>
</evidence>
<feature type="signal peptide" evidence="3">
    <location>
        <begin position="1"/>
        <end position="20"/>
    </location>
</feature>
<dbReference type="InterPro" id="IPR001424">
    <property type="entry name" value="SOD_Cu_Zn_dom"/>
</dbReference>
<dbReference type="InterPro" id="IPR024134">
    <property type="entry name" value="SOD_Cu/Zn_/chaperone"/>
</dbReference>
<feature type="domain" description="Superoxide dismutase copper/zinc binding" evidence="4">
    <location>
        <begin position="63"/>
        <end position="177"/>
    </location>
</feature>
<dbReference type="GO" id="GO:0006801">
    <property type="term" value="P:superoxide metabolic process"/>
    <property type="evidence" value="ECO:0007669"/>
    <property type="project" value="InterPro"/>
</dbReference>